<dbReference type="Proteomes" id="UP001221898">
    <property type="component" value="Unassembled WGS sequence"/>
</dbReference>
<accession>A0AAD7X217</accession>
<proteinExistence type="predicted"/>
<name>A0AAD7X217_9TELE</name>
<keyword evidence="3" id="KW-1185">Reference proteome</keyword>
<feature type="region of interest" description="Disordered" evidence="1">
    <location>
        <begin position="158"/>
        <end position="180"/>
    </location>
</feature>
<evidence type="ECO:0000313" key="2">
    <source>
        <dbReference type="EMBL" id="KAJ8417567.1"/>
    </source>
</evidence>
<comment type="caution">
    <text evidence="2">The sequence shown here is derived from an EMBL/GenBank/DDBJ whole genome shotgun (WGS) entry which is preliminary data.</text>
</comment>
<gene>
    <name evidence="2" type="ORF">AAFF_G00224100</name>
</gene>
<organism evidence="2 3">
    <name type="scientific">Aldrovandia affinis</name>
    <dbReference type="NCBI Taxonomy" id="143900"/>
    <lineage>
        <taxon>Eukaryota</taxon>
        <taxon>Metazoa</taxon>
        <taxon>Chordata</taxon>
        <taxon>Craniata</taxon>
        <taxon>Vertebrata</taxon>
        <taxon>Euteleostomi</taxon>
        <taxon>Actinopterygii</taxon>
        <taxon>Neopterygii</taxon>
        <taxon>Teleostei</taxon>
        <taxon>Notacanthiformes</taxon>
        <taxon>Halosauridae</taxon>
        <taxon>Aldrovandia</taxon>
    </lineage>
</organism>
<protein>
    <submittedName>
        <fullName evidence="2">Uncharacterized protein</fullName>
    </submittedName>
</protein>
<sequence>MVRCTFNCRGPCLPRATRNTCGSSIQPRWITDFGVKEGPWRPSRNQQGPPPALGLALCIKQDSLPRAQRACSSLAHNTPPDPPPAGRLGGLETHWDGPSVSPDCAPVEAWGRPQSGRTSELTLKKLSIDKHILGAPAEKREAIRGPEDRRVPGIRSMLRQEPAHRSLPPSLPARRQTCFT</sequence>
<dbReference type="EMBL" id="JAINUG010000003">
    <property type="protein sequence ID" value="KAJ8417567.1"/>
    <property type="molecule type" value="Genomic_DNA"/>
</dbReference>
<reference evidence="2" key="1">
    <citation type="journal article" date="2023" name="Science">
        <title>Genome structures resolve the early diversification of teleost fishes.</title>
        <authorList>
            <person name="Parey E."/>
            <person name="Louis A."/>
            <person name="Montfort J."/>
            <person name="Bouchez O."/>
            <person name="Roques C."/>
            <person name="Iampietro C."/>
            <person name="Lluch J."/>
            <person name="Castinel A."/>
            <person name="Donnadieu C."/>
            <person name="Desvignes T."/>
            <person name="Floi Bucao C."/>
            <person name="Jouanno E."/>
            <person name="Wen M."/>
            <person name="Mejri S."/>
            <person name="Dirks R."/>
            <person name="Jansen H."/>
            <person name="Henkel C."/>
            <person name="Chen W.J."/>
            <person name="Zahm M."/>
            <person name="Cabau C."/>
            <person name="Klopp C."/>
            <person name="Thompson A.W."/>
            <person name="Robinson-Rechavi M."/>
            <person name="Braasch I."/>
            <person name="Lecointre G."/>
            <person name="Bobe J."/>
            <person name="Postlethwait J.H."/>
            <person name="Berthelot C."/>
            <person name="Roest Crollius H."/>
            <person name="Guiguen Y."/>
        </authorList>
    </citation>
    <scope>NUCLEOTIDE SEQUENCE</scope>
    <source>
        <strain evidence="2">NC1722</strain>
    </source>
</reference>
<dbReference type="AlphaFoldDB" id="A0AAD7X217"/>
<evidence type="ECO:0000313" key="3">
    <source>
        <dbReference type="Proteomes" id="UP001221898"/>
    </source>
</evidence>
<evidence type="ECO:0000256" key="1">
    <source>
        <dbReference type="SAM" id="MobiDB-lite"/>
    </source>
</evidence>